<sequence>MSKVVIIADDLTGANATGVLLARKGFKTGTYLNIDRYSKDNNCEVISISTDSRAIGAESAYQRVQSVAQFFKGDDVSLFANRIDSTLRGNIGAETEALLDILEDHMAIVVCSFPSSGRTSVGGYLTVDSLPLEKTAVAQDPKTPISQSYIPQLIQEQTDYSLGFIPLKVVLKGSATIAVQLAKQRELGNRIVVVDATTDEDIKEIAKATRESKINAISVDPGPFTSALASQILEDSKKKSLGQKTMFVVGSVTDVTRGQLEELKLKHRPLTVKVSPKDLIYDDTKEKEIERATNKLVQNMVSYKIIGVATTKNKDGVLNLPQIAKELKISEDDVASRITKGLGEITKRVMEESKGKIGGLYTSGGDVTVAVCHSLQSAGIEVKDEVLPLAAYGKILGGSYENTPIITKGGLIGDSKAMITALEYLLTKISTNQYSNKEEKIDE</sequence>
<evidence type="ECO:0000256" key="5">
    <source>
        <dbReference type="ARBA" id="ARBA00022840"/>
    </source>
</evidence>
<dbReference type="GO" id="GO:0005524">
    <property type="term" value="F:ATP binding"/>
    <property type="evidence" value="ECO:0007669"/>
    <property type="project" value="UniProtKB-KW"/>
</dbReference>
<reference evidence="9" key="2">
    <citation type="submission" date="2024-06" db="EMBL/GenBank/DDBJ databases">
        <authorList>
            <person name="Petrova K.O."/>
            <person name="Toshchakov S.V."/>
            <person name="Boltjanskaja Y.V."/>
            <person name="Kevbrin V.V."/>
        </authorList>
    </citation>
    <scope>NUCLEOTIDE SEQUENCE</scope>
    <source>
        <strain evidence="9">Z-710</strain>
    </source>
</reference>
<dbReference type="InterPro" id="IPR037051">
    <property type="entry name" value="4-carb_acid_sugar_kinase_N_sf"/>
</dbReference>
<keyword evidence="6" id="KW-0119">Carbohydrate metabolism</keyword>
<keyword evidence="3" id="KW-0547">Nucleotide-binding</keyword>
<evidence type="ECO:0000256" key="3">
    <source>
        <dbReference type="ARBA" id="ARBA00022741"/>
    </source>
</evidence>
<evidence type="ECO:0000259" key="7">
    <source>
        <dbReference type="Pfam" id="PF07005"/>
    </source>
</evidence>
<keyword evidence="2" id="KW-0808">Transferase</keyword>
<dbReference type="RefSeq" id="WP_353893601.1">
    <property type="nucleotide sequence ID" value="NZ_CP159485.1"/>
</dbReference>
<proteinExistence type="inferred from homology"/>
<evidence type="ECO:0000256" key="6">
    <source>
        <dbReference type="ARBA" id="ARBA00023277"/>
    </source>
</evidence>
<dbReference type="Pfam" id="PF17042">
    <property type="entry name" value="NBD_C"/>
    <property type="match status" value="1"/>
</dbReference>
<evidence type="ECO:0000256" key="4">
    <source>
        <dbReference type="ARBA" id="ARBA00022777"/>
    </source>
</evidence>
<feature type="domain" description="Four-carbon acid sugar kinase nucleotide binding" evidence="8">
    <location>
        <begin position="247"/>
        <end position="417"/>
    </location>
</feature>
<dbReference type="InterPro" id="IPR031475">
    <property type="entry name" value="NBD_C"/>
</dbReference>
<name>A0AAU8HUL2_9FIRM</name>
<gene>
    <name evidence="9" type="ORF">PRVXH_000352</name>
</gene>
<keyword evidence="4 9" id="KW-0418">Kinase</keyword>
<reference evidence="9" key="1">
    <citation type="journal article" date="2018" name="Antonie Van Leeuwenhoek">
        <title>Proteinivorax hydrogeniformans sp. nov., an anaerobic, haloalkaliphilic bacterium fermenting proteinaceous compounds with high hydrogen production.</title>
        <authorList>
            <person name="Boltyanskaya Y."/>
            <person name="Detkova E."/>
            <person name="Pimenov N."/>
            <person name="Kevbrin V."/>
        </authorList>
    </citation>
    <scope>NUCLEOTIDE SEQUENCE</scope>
    <source>
        <strain evidence="9">Z-710</strain>
    </source>
</reference>
<evidence type="ECO:0000259" key="8">
    <source>
        <dbReference type="Pfam" id="PF17042"/>
    </source>
</evidence>
<dbReference type="InterPro" id="IPR042213">
    <property type="entry name" value="NBD_C_sf"/>
</dbReference>
<protein>
    <submittedName>
        <fullName evidence="9">Four-carbon acid sugar kinase family protein</fullName>
    </submittedName>
</protein>
<accession>A0AAU8HUL2</accession>
<feature type="domain" description="Four-carbon acid sugar kinase N-terminal" evidence="7">
    <location>
        <begin position="5"/>
        <end position="228"/>
    </location>
</feature>
<evidence type="ECO:0000313" key="9">
    <source>
        <dbReference type="EMBL" id="XCI29052.1"/>
    </source>
</evidence>
<comment type="similarity">
    <text evidence="1">Belongs to the four-carbon acid sugar kinase family.</text>
</comment>
<dbReference type="EMBL" id="CP159485">
    <property type="protein sequence ID" value="XCI29052.1"/>
    <property type="molecule type" value="Genomic_DNA"/>
</dbReference>
<dbReference type="AlphaFoldDB" id="A0AAU8HUL2"/>
<dbReference type="GO" id="GO:0016301">
    <property type="term" value="F:kinase activity"/>
    <property type="evidence" value="ECO:0007669"/>
    <property type="project" value="UniProtKB-KW"/>
</dbReference>
<keyword evidence="5" id="KW-0067">ATP-binding</keyword>
<dbReference type="InterPro" id="IPR010737">
    <property type="entry name" value="4-carb_acid_sugar_kinase_N"/>
</dbReference>
<organism evidence="9">
    <name type="scientific">Proteinivorax hydrogeniformans</name>
    <dbReference type="NCBI Taxonomy" id="1826727"/>
    <lineage>
        <taxon>Bacteria</taxon>
        <taxon>Bacillati</taxon>
        <taxon>Bacillota</taxon>
        <taxon>Clostridia</taxon>
        <taxon>Eubacteriales</taxon>
        <taxon>Proteinivoracaceae</taxon>
        <taxon>Proteinivorax</taxon>
    </lineage>
</organism>
<evidence type="ECO:0000256" key="2">
    <source>
        <dbReference type="ARBA" id="ARBA00022679"/>
    </source>
</evidence>
<evidence type="ECO:0000256" key="1">
    <source>
        <dbReference type="ARBA" id="ARBA00005715"/>
    </source>
</evidence>
<dbReference type="Gene3D" id="3.40.50.10840">
    <property type="entry name" value="Putative sugar-binding, N-terminal domain"/>
    <property type="match status" value="1"/>
</dbReference>
<dbReference type="Gene3D" id="3.40.980.20">
    <property type="entry name" value="Four-carbon acid sugar kinase, nucleotide binding domain"/>
    <property type="match status" value="1"/>
</dbReference>
<dbReference type="Pfam" id="PF07005">
    <property type="entry name" value="SBD_N"/>
    <property type="match status" value="1"/>
</dbReference>
<dbReference type="SUPFAM" id="SSF142764">
    <property type="entry name" value="YgbK-like"/>
    <property type="match status" value="1"/>
</dbReference>